<dbReference type="Proteomes" id="UP000026915">
    <property type="component" value="Chromosome 5"/>
</dbReference>
<reference evidence="1 2" key="1">
    <citation type="journal article" date="2013" name="Genome Biol.">
        <title>The genome sequence of the most widely cultivated cacao type and its use to identify candidate genes regulating pod color.</title>
        <authorList>
            <person name="Motamayor J.C."/>
            <person name="Mockaitis K."/>
            <person name="Schmutz J."/>
            <person name="Haiminen N."/>
            <person name="Iii D.L."/>
            <person name="Cornejo O."/>
            <person name="Findley S.D."/>
            <person name="Zheng P."/>
            <person name="Utro F."/>
            <person name="Royaert S."/>
            <person name="Saski C."/>
            <person name="Jenkins J."/>
            <person name="Podicheti R."/>
            <person name="Zhao M."/>
            <person name="Scheffler B.E."/>
            <person name="Stack J.C."/>
            <person name="Feltus F.A."/>
            <person name="Mustiga G.M."/>
            <person name="Amores F."/>
            <person name="Phillips W."/>
            <person name="Marelli J.P."/>
            <person name="May G.D."/>
            <person name="Shapiro H."/>
            <person name="Ma J."/>
            <person name="Bustamante C.D."/>
            <person name="Schnell R.J."/>
            <person name="Main D."/>
            <person name="Gilbert D."/>
            <person name="Parida L."/>
            <person name="Kuhn D.N."/>
        </authorList>
    </citation>
    <scope>NUCLEOTIDE SEQUENCE [LARGE SCALE GENOMIC DNA]</scope>
    <source>
        <strain evidence="2">cv. Matina 1-6</strain>
    </source>
</reference>
<organism evidence="1 2">
    <name type="scientific">Theobroma cacao</name>
    <name type="common">Cacao</name>
    <name type="synonym">Cocoa</name>
    <dbReference type="NCBI Taxonomy" id="3641"/>
    <lineage>
        <taxon>Eukaryota</taxon>
        <taxon>Viridiplantae</taxon>
        <taxon>Streptophyta</taxon>
        <taxon>Embryophyta</taxon>
        <taxon>Tracheophyta</taxon>
        <taxon>Spermatophyta</taxon>
        <taxon>Magnoliopsida</taxon>
        <taxon>eudicotyledons</taxon>
        <taxon>Gunneridae</taxon>
        <taxon>Pentapetalae</taxon>
        <taxon>rosids</taxon>
        <taxon>malvids</taxon>
        <taxon>Malvales</taxon>
        <taxon>Malvaceae</taxon>
        <taxon>Byttnerioideae</taxon>
        <taxon>Theobroma</taxon>
    </lineage>
</organism>
<dbReference type="InParanoid" id="A0A061EVM9"/>
<proteinExistence type="predicted"/>
<gene>
    <name evidence="1" type="ORF">TCM_024534</name>
</gene>
<evidence type="ECO:0000313" key="2">
    <source>
        <dbReference type="Proteomes" id="UP000026915"/>
    </source>
</evidence>
<protein>
    <submittedName>
        <fullName evidence="1">Uncharacterized protein</fullName>
    </submittedName>
</protein>
<name>A0A061EVM9_THECC</name>
<dbReference type="AlphaFoldDB" id="A0A061EVM9"/>
<sequence length="109" mass="12685">MVERVSKENGSISKVDIKKRNLVIVRKVEEIWELNKILGLNFVEDKDEVIQKIVELEVVDIEGRSQLGHAHQYRQSRARDERGQLFFARLGCHWLMCNKFSCVIIGNFG</sequence>
<dbReference type="HOGENOM" id="CLU_2188758_0_0_1"/>
<accession>A0A061EVM9</accession>
<dbReference type="EMBL" id="CM001883">
    <property type="protein sequence ID" value="EOY09140.1"/>
    <property type="molecule type" value="Genomic_DNA"/>
</dbReference>
<dbReference type="Gramene" id="EOY09140">
    <property type="protein sequence ID" value="EOY09140"/>
    <property type="gene ID" value="TCM_024534"/>
</dbReference>
<evidence type="ECO:0000313" key="1">
    <source>
        <dbReference type="EMBL" id="EOY09140.1"/>
    </source>
</evidence>
<keyword evidence="2" id="KW-1185">Reference proteome</keyword>